<proteinExistence type="predicted"/>
<dbReference type="Pfam" id="PF10545">
    <property type="entry name" value="MADF_DNA_bdg"/>
    <property type="match status" value="1"/>
</dbReference>
<evidence type="ECO:0000313" key="4">
    <source>
        <dbReference type="Proteomes" id="UP000747542"/>
    </source>
</evidence>
<dbReference type="AlphaFoldDB" id="A0A8J5JG20"/>
<gene>
    <name evidence="3" type="primary">Adf1-L2</name>
    <name evidence="3" type="ORF">Hamer_G015965</name>
</gene>
<dbReference type="PANTHER" id="PTHR12243:SF67">
    <property type="entry name" value="COREPRESSOR OF PANGOLIN, ISOFORM A-RELATED"/>
    <property type="match status" value="1"/>
</dbReference>
<dbReference type="GO" id="GO:0003677">
    <property type="term" value="F:DNA binding"/>
    <property type="evidence" value="ECO:0007669"/>
    <property type="project" value="InterPro"/>
</dbReference>
<feature type="region of interest" description="Disordered" evidence="1">
    <location>
        <begin position="165"/>
        <end position="210"/>
    </location>
</feature>
<keyword evidence="4" id="KW-1185">Reference proteome</keyword>
<evidence type="ECO:0000256" key="1">
    <source>
        <dbReference type="SAM" id="MobiDB-lite"/>
    </source>
</evidence>
<dbReference type="InterPro" id="IPR039353">
    <property type="entry name" value="TF_Adf1"/>
</dbReference>
<dbReference type="InterPro" id="IPR004210">
    <property type="entry name" value="BESS_motif"/>
</dbReference>
<organism evidence="3 4">
    <name type="scientific">Homarus americanus</name>
    <name type="common">American lobster</name>
    <dbReference type="NCBI Taxonomy" id="6706"/>
    <lineage>
        <taxon>Eukaryota</taxon>
        <taxon>Metazoa</taxon>
        <taxon>Ecdysozoa</taxon>
        <taxon>Arthropoda</taxon>
        <taxon>Crustacea</taxon>
        <taxon>Multicrustacea</taxon>
        <taxon>Malacostraca</taxon>
        <taxon>Eumalacostraca</taxon>
        <taxon>Eucarida</taxon>
        <taxon>Decapoda</taxon>
        <taxon>Pleocyemata</taxon>
        <taxon>Astacidea</taxon>
        <taxon>Nephropoidea</taxon>
        <taxon>Nephropidae</taxon>
        <taxon>Homarus</taxon>
    </lineage>
</organism>
<sequence length="311" mass="34896">MLTAAGGRQPTDTSRISSREILAGLTAAWRQPDGLETARVNEDPYEFSSVFGIMDERLIEVVRGYEELFDMTNKKYSDNLHKDKIWKVIGEAINKPGHECKLRWGNLRDQYRRYLRKINTKSGQEAVNVTKWRYADEMSFIKPFLRDRETMTSLEEETVNTVVTEETESGIPCSKNKRGREAGQTLSDEEASSIQSEAATRRRSRPPAKKFVHIPETPSFVLMKHLIESESQKGGNPPDAVDLFFQSISATVKKFSPYHQNICKTKVLALVSELELIELADQSSQSSATSSAFASGTNLSQTSSFSPTPSS</sequence>
<evidence type="ECO:0000313" key="3">
    <source>
        <dbReference type="EMBL" id="KAG7155598.1"/>
    </source>
</evidence>
<evidence type="ECO:0000259" key="2">
    <source>
        <dbReference type="PROSITE" id="PS51029"/>
    </source>
</evidence>
<reference evidence="3" key="1">
    <citation type="journal article" date="2021" name="Sci. Adv.">
        <title>The American lobster genome reveals insights on longevity, neural, and immune adaptations.</title>
        <authorList>
            <person name="Polinski J.M."/>
            <person name="Zimin A.V."/>
            <person name="Clark K.F."/>
            <person name="Kohn A.B."/>
            <person name="Sadowski N."/>
            <person name="Timp W."/>
            <person name="Ptitsyn A."/>
            <person name="Khanna P."/>
            <person name="Romanova D.Y."/>
            <person name="Williams P."/>
            <person name="Greenwood S.J."/>
            <person name="Moroz L.L."/>
            <person name="Walt D.R."/>
            <person name="Bodnar A.G."/>
        </authorList>
    </citation>
    <scope>NUCLEOTIDE SEQUENCE</scope>
    <source>
        <strain evidence="3">GMGI-L3</strain>
    </source>
</reference>
<dbReference type="PROSITE" id="PS51029">
    <property type="entry name" value="MADF"/>
    <property type="match status" value="1"/>
</dbReference>
<dbReference type="Proteomes" id="UP000747542">
    <property type="component" value="Unassembled WGS sequence"/>
</dbReference>
<feature type="region of interest" description="Disordered" evidence="1">
    <location>
        <begin position="283"/>
        <end position="311"/>
    </location>
</feature>
<accession>A0A8J5JG20</accession>
<dbReference type="EMBL" id="JAHLQT010041065">
    <property type="protein sequence ID" value="KAG7155598.1"/>
    <property type="molecule type" value="Genomic_DNA"/>
</dbReference>
<feature type="domain" description="MADF" evidence="2">
    <location>
        <begin position="57"/>
        <end position="146"/>
    </location>
</feature>
<comment type="caution">
    <text evidence="3">The sequence shown here is derived from an EMBL/GenBank/DDBJ whole genome shotgun (WGS) entry which is preliminary data.</text>
</comment>
<dbReference type="SMART" id="SM00595">
    <property type="entry name" value="MADF"/>
    <property type="match status" value="1"/>
</dbReference>
<dbReference type="InterPro" id="IPR006578">
    <property type="entry name" value="MADF-dom"/>
</dbReference>
<feature type="compositionally biased region" description="Basic residues" evidence="1">
    <location>
        <begin position="201"/>
        <end position="210"/>
    </location>
</feature>
<protein>
    <submittedName>
        <fullName evidence="3">Transcription factor Adf-1-like 2</fullName>
    </submittedName>
</protein>
<name>A0A8J5JG20_HOMAM</name>
<dbReference type="PANTHER" id="PTHR12243">
    <property type="entry name" value="MADF DOMAIN TRANSCRIPTION FACTOR"/>
    <property type="match status" value="1"/>
</dbReference>
<dbReference type="Pfam" id="PF02944">
    <property type="entry name" value="BESS"/>
    <property type="match status" value="1"/>
</dbReference>